<dbReference type="EMBL" id="CP133762">
    <property type="protein sequence ID" value="WMX46778.1"/>
    <property type="molecule type" value="Genomic_DNA"/>
</dbReference>
<proteinExistence type="predicted"/>
<protein>
    <submittedName>
        <fullName evidence="2">Uncharacterized protein</fullName>
    </submittedName>
</protein>
<dbReference type="RefSeq" id="WP_309549130.1">
    <property type="nucleotide sequence ID" value="NZ_CP133762.1"/>
</dbReference>
<keyword evidence="3" id="KW-1185">Reference proteome</keyword>
<feature type="region of interest" description="Disordered" evidence="1">
    <location>
        <begin position="381"/>
        <end position="402"/>
    </location>
</feature>
<organism evidence="2 3">
    <name type="scientific">Streptomyces roseicoloratus</name>
    <dbReference type="NCBI Taxonomy" id="2508722"/>
    <lineage>
        <taxon>Bacteria</taxon>
        <taxon>Bacillati</taxon>
        <taxon>Actinomycetota</taxon>
        <taxon>Actinomycetes</taxon>
        <taxon>Kitasatosporales</taxon>
        <taxon>Streptomycetaceae</taxon>
        <taxon>Streptomyces</taxon>
    </lineage>
</organism>
<accession>A0ABY9RYH6</accession>
<gene>
    <name evidence="2" type="ORF">RGF97_20840</name>
</gene>
<evidence type="ECO:0000313" key="2">
    <source>
        <dbReference type="EMBL" id="WMX46778.1"/>
    </source>
</evidence>
<sequence length="402" mass="42375">MLEALGHSPEAAKEFFSKAPTSYKEDGTPGGDYSLGTDEKGGFKTYLSVFTDEKYESFPDTDGRGPEEAAKTKDFLPDALGHALEAATLGHAWDDPHPKLVRDETTAGIMQEVVGVYGDATFLKEHHSALADSLGTMAAGYIDDLNWAVGDGNVAQSVFAPRGDVGERGAHALLRPDDAVAFLSTLGQHPDSYATVSVAEQAYLTSVLEREAQEHGGRIDAGRVDAAVSTGAAIHGLVDRARADQITAESLKTQEDFEKAQEARGAWIEFGTTAAIAAGVAFLPATAAAAGAAAIVVPLAVDTGSGAMETLAGRLVAESSDETADEHKGDLEEQARQARAAVFARGREASLTPLNQFLMYHQGELSNEEVQNIVNARRNAYNDGGLTQGRQGTLPQTGGEDE</sequence>
<feature type="region of interest" description="Disordered" evidence="1">
    <location>
        <begin position="16"/>
        <end position="35"/>
    </location>
</feature>
<dbReference type="Proteomes" id="UP001250858">
    <property type="component" value="Chromosome"/>
</dbReference>
<evidence type="ECO:0000313" key="3">
    <source>
        <dbReference type="Proteomes" id="UP001250858"/>
    </source>
</evidence>
<evidence type="ECO:0000256" key="1">
    <source>
        <dbReference type="SAM" id="MobiDB-lite"/>
    </source>
</evidence>
<reference evidence="2 3" key="1">
    <citation type="submission" date="2023-09" db="EMBL/GenBank/DDBJ databases">
        <title>Complete genome of Streptomyces roseicoloratus T14.</title>
        <authorList>
            <person name="Bashizi T."/>
            <person name="Kim M.-J."/>
            <person name="Lee G."/>
            <person name="Tagele S.B."/>
            <person name="Shin J.-H."/>
        </authorList>
    </citation>
    <scope>NUCLEOTIDE SEQUENCE [LARGE SCALE GENOMIC DNA]</scope>
    <source>
        <strain evidence="2 3">T14</strain>
    </source>
</reference>
<name>A0ABY9RYH6_9ACTN</name>